<gene>
    <name evidence="2" type="ORF">B0I36DRAFT_382743</name>
</gene>
<feature type="chain" id="PRO_5040287389" description="Apple domain-containing protein" evidence="1">
    <location>
        <begin position="20"/>
        <end position="356"/>
    </location>
</feature>
<name>A0A9P9BRB7_9PEZI</name>
<organism evidence="2 3">
    <name type="scientific">Microdochium trichocladiopsis</name>
    <dbReference type="NCBI Taxonomy" id="1682393"/>
    <lineage>
        <taxon>Eukaryota</taxon>
        <taxon>Fungi</taxon>
        <taxon>Dikarya</taxon>
        <taxon>Ascomycota</taxon>
        <taxon>Pezizomycotina</taxon>
        <taxon>Sordariomycetes</taxon>
        <taxon>Xylariomycetidae</taxon>
        <taxon>Xylariales</taxon>
        <taxon>Microdochiaceae</taxon>
        <taxon>Microdochium</taxon>
    </lineage>
</organism>
<dbReference type="OrthoDB" id="5428787at2759"/>
<evidence type="ECO:0008006" key="4">
    <source>
        <dbReference type="Google" id="ProtNLM"/>
    </source>
</evidence>
<keyword evidence="3" id="KW-1185">Reference proteome</keyword>
<proteinExistence type="predicted"/>
<dbReference type="Proteomes" id="UP000756346">
    <property type="component" value="Unassembled WGS sequence"/>
</dbReference>
<dbReference type="EMBL" id="JAGTJQ010000004">
    <property type="protein sequence ID" value="KAH7032726.1"/>
    <property type="molecule type" value="Genomic_DNA"/>
</dbReference>
<sequence length="356" mass="36000">MKLSVYLVPTLALAVSVAASPGKKHSCGNNHTPTHALLSSGPAGIVCTRTSTAVRVITSTSTTTSTPVAVLITTTKTSTSTGTRTQAQVTTTLSSTATVYTTDTRTATATASITTTAATAVTVTSVSPTVTVATPAGFTPIGQAFPGNSNKRRRSPIGKLCTSTTVKTITSTSTCISTSTVKAATPTSTITALNTRFTTTTVLPQPASTILTSVTTAALTITTTTTITTITATTATSTTTLLIGPAPTSYAACGPDNYLSTYQGMLIGGFGSTSPDGGTPISLAGSTKEECCASCMANPTCAFAGFGVAAQTCLGYEFPTGGTCDPTRLAGNFFPRDNPVAAVADARRTFFEVVVQ</sequence>
<keyword evidence="1" id="KW-0732">Signal</keyword>
<feature type="signal peptide" evidence="1">
    <location>
        <begin position="1"/>
        <end position="19"/>
    </location>
</feature>
<accession>A0A9P9BRB7</accession>
<comment type="caution">
    <text evidence="2">The sequence shown here is derived from an EMBL/GenBank/DDBJ whole genome shotgun (WGS) entry which is preliminary data.</text>
</comment>
<protein>
    <recommendedName>
        <fullName evidence="4">Apple domain-containing protein</fullName>
    </recommendedName>
</protein>
<dbReference type="AlphaFoldDB" id="A0A9P9BRB7"/>
<evidence type="ECO:0000256" key="1">
    <source>
        <dbReference type="SAM" id="SignalP"/>
    </source>
</evidence>
<evidence type="ECO:0000313" key="2">
    <source>
        <dbReference type="EMBL" id="KAH7032726.1"/>
    </source>
</evidence>
<dbReference type="GeneID" id="70190481"/>
<reference evidence="2" key="1">
    <citation type="journal article" date="2021" name="Nat. Commun.">
        <title>Genetic determinants of endophytism in the Arabidopsis root mycobiome.</title>
        <authorList>
            <person name="Mesny F."/>
            <person name="Miyauchi S."/>
            <person name="Thiergart T."/>
            <person name="Pickel B."/>
            <person name="Atanasova L."/>
            <person name="Karlsson M."/>
            <person name="Huettel B."/>
            <person name="Barry K.W."/>
            <person name="Haridas S."/>
            <person name="Chen C."/>
            <person name="Bauer D."/>
            <person name="Andreopoulos W."/>
            <person name="Pangilinan J."/>
            <person name="LaButti K."/>
            <person name="Riley R."/>
            <person name="Lipzen A."/>
            <person name="Clum A."/>
            <person name="Drula E."/>
            <person name="Henrissat B."/>
            <person name="Kohler A."/>
            <person name="Grigoriev I.V."/>
            <person name="Martin F.M."/>
            <person name="Hacquard S."/>
        </authorList>
    </citation>
    <scope>NUCLEOTIDE SEQUENCE</scope>
    <source>
        <strain evidence="2">MPI-CAGE-CH-0230</strain>
    </source>
</reference>
<dbReference type="RefSeq" id="XP_046013558.1">
    <property type="nucleotide sequence ID" value="XM_046160935.1"/>
</dbReference>
<evidence type="ECO:0000313" key="3">
    <source>
        <dbReference type="Proteomes" id="UP000756346"/>
    </source>
</evidence>